<dbReference type="CDD" id="cd07814">
    <property type="entry name" value="SRPBCC_CalC_Aha1-like"/>
    <property type="match status" value="1"/>
</dbReference>
<dbReference type="Gene3D" id="3.30.530.20">
    <property type="match status" value="1"/>
</dbReference>
<dbReference type="EMBL" id="JANLCJ010000003">
    <property type="protein sequence ID" value="MCS5734116.1"/>
    <property type="molecule type" value="Genomic_DNA"/>
</dbReference>
<evidence type="ECO:0000313" key="4">
    <source>
        <dbReference type="Proteomes" id="UP001165586"/>
    </source>
</evidence>
<reference evidence="3" key="1">
    <citation type="submission" date="2022-08" db="EMBL/GenBank/DDBJ databases">
        <authorList>
            <person name="Deng Y."/>
            <person name="Han X.-F."/>
            <person name="Zhang Y.-Q."/>
        </authorList>
    </citation>
    <scope>NUCLEOTIDE SEQUENCE</scope>
    <source>
        <strain evidence="3">CPCC 203386</strain>
    </source>
</reference>
<dbReference type="Proteomes" id="UP001165586">
    <property type="component" value="Unassembled WGS sequence"/>
</dbReference>
<gene>
    <name evidence="3" type="ORF">N1032_10240</name>
</gene>
<keyword evidence="4" id="KW-1185">Reference proteome</keyword>
<protein>
    <submittedName>
        <fullName evidence="3">SRPBCC domain-containing protein</fullName>
    </submittedName>
</protein>
<dbReference type="InterPro" id="IPR023393">
    <property type="entry name" value="START-like_dom_sf"/>
</dbReference>
<dbReference type="SUPFAM" id="SSF55961">
    <property type="entry name" value="Bet v1-like"/>
    <property type="match status" value="1"/>
</dbReference>
<comment type="similarity">
    <text evidence="1">Belongs to the AHA1 family.</text>
</comment>
<evidence type="ECO:0000259" key="2">
    <source>
        <dbReference type="Pfam" id="PF08327"/>
    </source>
</evidence>
<evidence type="ECO:0000256" key="1">
    <source>
        <dbReference type="ARBA" id="ARBA00006817"/>
    </source>
</evidence>
<proteinExistence type="inferred from homology"/>
<dbReference type="Pfam" id="PF08327">
    <property type="entry name" value="AHSA1"/>
    <property type="match status" value="1"/>
</dbReference>
<feature type="domain" description="Activator of Hsp90 ATPase homologue 1/2-like C-terminal" evidence="2">
    <location>
        <begin position="15"/>
        <end position="147"/>
    </location>
</feature>
<comment type="caution">
    <text evidence="3">The sequence shown here is derived from an EMBL/GenBank/DDBJ whole genome shotgun (WGS) entry which is preliminary data.</text>
</comment>
<organism evidence="3 4">
    <name type="scientific">Herbiconiux daphne</name>
    <dbReference type="NCBI Taxonomy" id="2970914"/>
    <lineage>
        <taxon>Bacteria</taxon>
        <taxon>Bacillati</taxon>
        <taxon>Actinomycetota</taxon>
        <taxon>Actinomycetes</taxon>
        <taxon>Micrococcales</taxon>
        <taxon>Microbacteriaceae</taxon>
        <taxon>Herbiconiux</taxon>
    </lineage>
</organism>
<name>A0ABT2H2E1_9MICO</name>
<evidence type="ECO:0000313" key="3">
    <source>
        <dbReference type="EMBL" id="MCS5734116.1"/>
    </source>
</evidence>
<accession>A0ABT2H2E1</accession>
<sequence>MTDTTKGFTLTRNYDATPEQIWQAWTDPDQAAQWWHPAGLSTPRDSVSIDARVGGLYTYTMVDDASGEEYPTGGEYREVVPNEKLVFTWGDPSGDPDDAMLVTVSIEPLGELTRLVFDLRGADGMRGDDSFYDGWDGALDELAQLLGQTPVAG</sequence>
<dbReference type="InterPro" id="IPR013538">
    <property type="entry name" value="ASHA1/2-like_C"/>
</dbReference>
<dbReference type="RefSeq" id="WP_259538965.1">
    <property type="nucleotide sequence ID" value="NZ_JANLCJ010000003.1"/>
</dbReference>